<feature type="domain" description="Oxidoreductase molybdopterin-binding" evidence="1">
    <location>
        <begin position="36"/>
        <end position="173"/>
    </location>
</feature>
<dbReference type="SUPFAM" id="SSF56524">
    <property type="entry name" value="Oxidoreductase molybdopterin-binding domain"/>
    <property type="match status" value="1"/>
</dbReference>
<evidence type="ECO:0000313" key="2">
    <source>
        <dbReference type="EMBL" id="SMD02087.1"/>
    </source>
</evidence>
<sequence length="233" mass="25648">MRTHPPGQKTLPPGQRRVDGFPRFGTHLHQPAPPVPDDPVIAISGAMLGPSEVRLADLSALPRSEIVADFHCVAGWTATGLRWEGVRFADFYRRFVEPALEPGITVTHLVFEGLDGAASVVELQDALADDVLLAHRLNGHPLDSDHGAPIRLVSPAQYGYMSIKHLCAVEVCSALPTHRLDRSIFARLLEGHPRARVEHEERHGRIAGRLVRPFYRALIRPIRFLSSKGAQGT</sequence>
<evidence type="ECO:0000259" key="1">
    <source>
        <dbReference type="Pfam" id="PF00174"/>
    </source>
</evidence>
<dbReference type="AlphaFoldDB" id="A0A1W2DXQ7"/>
<keyword evidence="3" id="KW-1185">Reference proteome</keyword>
<dbReference type="RefSeq" id="WP_030479763.1">
    <property type="nucleotide sequence ID" value="NZ_FWYC01000008.1"/>
</dbReference>
<dbReference type="EMBL" id="FWYC01000008">
    <property type="protein sequence ID" value="SMD02087.1"/>
    <property type="molecule type" value="Genomic_DNA"/>
</dbReference>
<dbReference type="Gene3D" id="3.90.420.10">
    <property type="entry name" value="Oxidoreductase, molybdopterin-binding domain"/>
    <property type="match status" value="1"/>
</dbReference>
<dbReference type="STRING" id="40571.SAMN05660733_03396"/>
<dbReference type="InterPro" id="IPR000572">
    <property type="entry name" value="OxRdtase_Mopterin-bd_dom"/>
</dbReference>
<dbReference type="eggNOG" id="COG2041">
    <property type="taxonomic scope" value="Bacteria"/>
</dbReference>
<protein>
    <submittedName>
        <fullName evidence="2">Oxidoreductase molybdopterin binding domain-containing protein</fullName>
    </submittedName>
</protein>
<name>A0A1W2DXQ7_9PSEU</name>
<proteinExistence type="predicted"/>
<dbReference type="PANTHER" id="PTHR43032">
    <property type="entry name" value="PROTEIN-METHIONINE-SULFOXIDE REDUCTASE"/>
    <property type="match status" value="1"/>
</dbReference>
<evidence type="ECO:0000313" key="3">
    <source>
        <dbReference type="Proteomes" id="UP000192840"/>
    </source>
</evidence>
<accession>A0A1W2DXQ7</accession>
<gene>
    <name evidence="2" type="ORF">SAMN05660733_03396</name>
</gene>
<reference evidence="3" key="1">
    <citation type="submission" date="2017-04" db="EMBL/GenBank/DDBJ databases">
        <authorList>
            <person name="Varghese N."/>
            <person name="Submissions S."/>
        </authorList>
    </citation>
    <scope>NUCLEOTIDE SEQUENCE [LARGE SCALE GENOMIC DNA]</scope>
    <source>
        <strain evidence="3">DSM 44073</strain>
    </source>
</reference>
<dbReference type="InterPro" id="IPR036374">
    <property type="entry name" value="OxRdtase_Mopterin-bd_sf"/>
</dbReference>
<dbReference type="Proteomes" id="UP000192840">
    <property type="component" value="Unassembled WGS sequence"/>
</dbReference>
<dbReference type="Pfam" id="PF00174">
    <property type="entry name" value="Oxidored_molyb"/>
    <property type="match status" value="1"/>
</dbReference>
<organism evidence="2 3">
    <name type="scientific">Lentzea albidocapillata</name>
    <dbReference type="NCBI Taxonomy" id="40571"/>
    <lineage>
        <taxon>Bacteria</taxon>
        <taxon>Bacillati</taxon>
        <taxon>Actinomycetota</taxon>
        <taxon>Actinomycetes</taxon>
        <taxon>Pseudonocardiales</taxon>
        <taxon>Pseudonocardiaceae</taxon>
        <taxon>Lentzea</taxon>
    </lineage>
</organism>